<evidence type="ECO:0000313" key="2">
    <source>
        <dbReference type="EMBL" id="KAF7336227.1"/>
    </source>
</evidence>
<organism evidence="2 3">
    <name type="scientific">Mycena venus</name>
    <dbReference type="NCBI Taxonomy" id="2733690"/>
    <lineage>
        <taxon>Eukaryota</taxon>
        <taxon>Fungi</taxon>
        <taxon>Dikarya</taxon>
        <taxon>Basidiomycota</taxon>
        <taxon>Agaricomycotina</taxon>
        <taxon>Agaricomycetes</taxon>
        <taxon>Agaricomycetidae</taxon>
        <taxon>Agaricales</taxon>
        <taxon>Marasmiineae</taxon>
        <taxon>Mycenaceae</taxon>
        <taxon>Mycena</taxon>
    </lineage>
</organism>
<dbReference type="EMBL" id="JACAZI010000023">
    <property type="protein sequence ID" value="KAF7336227.1"/>
    <property type="molecule type" value="Genomic_DNA"/>
</dbReference>
<evidence type="ECO:0008006" key="4">
    <source>
        <dbReference type="Google" id="ProtNLM"/>
    </source>
</evidence>
<keyword evidence="3" id="KW-1185">Reference proteome</keyword>
<accession>A0A8H6X870</accession>
<feature type="chain" id="PRO_5034637203" description="Secreted protein" evidence="1">
    <location>
        <begin position="23"/>
        <end position="132"/>
    </location>
</feature>
<evidence type="ECO:0000313" key="3">
    <source>
        <dbReference type="Proteomes" id="UP000620124"/>
    </source>
</evidence>
<name>A0A8H6X870_9AGAR</name>
<sequence length="132" mass="14381">MFIGTIAVALVILCAYDDRRDADMGAVDHFSVRNIRCAARAVSDSGSSSVHRTRTNFTFPTPFPALAPALHILLADLRPSSPQRMSQRHKAKTEANSKQTSITAATMPHVSWWNAFTQALPVAVDIVYVVTG</sequence>
<gene>
    <name evidence="2" type="ORF">MVEN_02170600</name>
</gene>
<proteinExistence type="predicted"/>
<dbReference type="AlphaFoldDB" id="A0A8H6X870"/>
<evidence type="ECO:0000256" key="1">
    <source>
        <dbReference type="SAM" id="SignalP"/>
    </source>
</evidence>
<reference evidence="2" key="1">
    <citation type="submission" date="2020-05" db="EMBL/GenBank/DDBJ databases">
        <title>Mycena genomes resolve the evolution of fungal bioluminescence.</title>
        <authorList>
            <person name="Tsai I.J."/>
        </authorList>
    </citation>
    <scope>NUCLEOTIDE SEQUENCE</scope>
    <source>
        <strain evidence="2">CCC161011</strain>
    </source>
</reference>
<protein>
    <recommendedName>
        <fullName evidence="4">Secreted protein</fullName>
    </recommendedName>
</protein>
<comment type="caution">
    <text evidence="2">The sequence shown here is derived from an EMBL/GenBank/DDBJ whole genome shotgun (WGS) entry which is preliminary data.</text>
</comment>
<dbReference type="Proteomes" id="UP000620124">
    <property type="component" value="Unassembled WGS sequence"/>
</dbReference>
<keyword evidence="1" id="KW-0732">Signal</keyword>
<feature type="signal peptide" evidence="1">
    <location>
        <begin position="1"/>
        <end position="22"/>
    </location>
</feature>